<evidence type="ECO:0000313" key="2">
    <source>
        <dbReference type="EMBL" id="CAK0877762.1"/>
    </source>
</evidence>
<dbReference type="InterPro" id="IPR027417">
    <property type="entry name" value="P-loop_NTPase"/>
</dbReference>
<organism evidence="2 3">
    <name type="scientific">Prorocentrum cordatum</name>
    <dbReference type="NCBI Taxonomy" id="2364126"/>
    <lineage>
        <taxon>Eukaryota</taxon>
        <taxon>Sar</taxon>
        <taxon>Alveolata</taxon>
        <taxon>Dinophyceae</taxon>
        <taxon>Prorocentrales</taxon>
        <taxon>Prorocentraceae</taxon>
        <taxon>Prorocentrum</taxon>
    </lineage>
</organism>
<proteinExistence type="predicted"/>
<protein>
    <recommendedName>
        <fullName evidence="4">RNA helicase</fullName>
    </recommendedName>
</protein>
<accession>A0ABN9VYZ5</accession>
<evidence type="ECO:0000256" key="1">
    <source>
        <dbReference type="SAM" id="MobiDB-lite"/>
    </source>
</evidence>
<feature type="region of interest" description="Disordered" evidence="1">
    <location>
        <begin position="858"/>
        <end position="881"/>
    </location>
</feature>
<feature type="compositionally biased region" description="Polar residues" evidence="1">
    <location>
        <begin position="862"/>
        <end position="874"/>
    </location>
</feature>
<evidence type="ECO:0008006" key="4">
    <source>
        <dbReference type="Google" id="ProtNLM"/>
    </source>
</evidence>
<evidence type="ECO:0000313" key="3">
    <source>
        <dbReference type="Proteomes" id="UP001189429"/>
    </source>
</evidence>
<sequence length="1172" mass="127285">SMWAAYVVHQLKNNSIRAFLAGEITYSGAGDVLVPDCANDVDCSVDVWDTLMLDHPVLDPGHVRDHVALVVAEEQMRAVAAAAAEKQTGAGTGDFPALANGEKGSLFVEAVERGELHLCLATAGADEQPLLRLQRGTSIRGRVFVCIGEYVGAEANAISALKRSLRTDPSPCCRSLLPEHGAARAGGQRGPSVFEQMSPEEIREQSVNIGKKFTDAQMQFISRALDREDGAALCEAYPGTGKSATAAGIIANAAKHCSGKAKCVALAQQRSMRDELLSNVRSALGDPLAAAGVGRPADEAPSDDEGYLDSQVLSAVSGRFTGLQMRIEELRNDLAAVRCNPDAGALERRERLEKTELMRHPRFEYDVLQEEAAEKLFHDVRVFAMTIDAFNNVQSGRSWLSKIFKRFEIAFVVIDEVHQANFGEVHAALHSAPGAVVHFDSAQEIRHRPATEFLREPRPDRGGNYYEWQMACHGKPRVRAWGHVPADSASSLPVSHRFGPSTAKLLRATSAVYGRRGREIKCAIECAWESARPSVDLSTAPYTAMRFVLYSGARWIPSLSRGVLADDAAEVGRIDRAAPGSSAAVAARSQTPTLRAGASDIIFPQMLFEGLFFLRVLARGEVSRRVGGPPMALESTTKAILTMILANDVGVNFATLVRGALEDDEARAAFGLPDFVADAPKLWRVMTPEAAVGSDGLLSQTTLFPRDLSARDLRRHAKEPNRHNVSFSRCILFASSHECEECFYDRDAAPHWRRHQDYISGAGGDVDIEKIDCRGPGAEEATRPEWFTSPSGAAGAADMFRVATTSLSPIPRVVAKLRDQQARAPVRSLSAQAISIAQAVGDACEWMMDRGALPTAARERASQVNPFRTSSRVSQPDMRGLASDPTALHAVRSQLLKRLGIVVQNGRAAITAMHVDATRAQDDEASPHGDTVERAIAAGRVIALHAAQLFPDVFAAEFPLRASLMPRKRLRLGGVVLRECWEARAALALALQRPGHDDPRMLMYQFLGENKQRNQASANPPTFPLHFRDMPVNVGQALAATVLFFTGGEVSEKMVVVRSRAPTPEHRREAADTRRDIIYAVNALSAILRRRHGSPADVHLPRVPNSARADAARKCAEEAFECILCSNTGVLEYFSRHGTQIRDFCPLCETCILCSGSGLWPDDATPCPACAV</sequence>
<dbReference type="Gene3D" id="3.40.50.300">
    <property type="entry name" value="P-loop containing nucleotide triphosphate hydrolases"/>
    <property type="match status" value="1"/>
</dbReference>
<feature type="non-terminal residue" evidence="2">
    <location>
        <position position="1"/>
    </location>
</feature>
<gene>
    <name evidence="2" type="ORF">PCOR1329_LOCUS61729</name>
</gene>
<dbReference type="EMBL" id="CAUYUJ010017774">
    <property type="protein sequence ID" value="CAK0877762.1"/>
    <property type="molecule type" value="Genomic_DNA"/>
</dbReference>
<keyword evidence="3" id="KW-1185">Reference proteome</keyword>
<dbReference type="Proteomes" id="UP001189429">
    <property type="component" value="Unassembled WGS sequence"/>
</dbReference>
<name>A0ABN9VYZ5_9DINO</name>
<dbReference type="SUPFAM" id="SSF52540">
    <property type="entry name" value="P-loop containing nucleoside triphosphate hydrolases"/>
    <property type="match status" value="1"/>
</dbReference>
<reference evidence="2" key="1">
    <citation type="submission" date="2023-10" db="EMBL/GenBank/DDBJ databases">
        <authorList>
            <person name="Chen Y."/>
            <person name="Shah S."/>
            <person name="Dougan E. K."/>
            <person name="Thang M."/>
            <person name="Chan C."/>
        </authorList>
    </citation>
    <scope>NUCLEOTIDE SEQUENCE [LARGE SCALE GENOMIC DNA]</scope>
</reference>
<comment type="caution">
    <text evidence="2">The sequence shown here is derived from an EMBL/GenBank/DDBJ whole genome shotgun (WGS) entry which is preliminary data.</text>
</comment>